<comment type="similarity">
    <text evidence="2 6">Belongs to the SEC16 family.</text>
</comment>
<feature type="compositionally biased region" description="Polar residues" evidence="7">
    <location>
        <begin position="1381"/>
        <end position="1405"/>
    </location>
</feature>
<evidence type="ECO:0000313" key="11">
    <source>
        <dbReference type="Proteomes" id="UP000077755"/>
    </source>
</evidence>
<dbReference type="Pfam" id="PF12932">
    <property type="entry name" value="Sec16"/>
    <property type="match status" value="1"/>
</dbReference>
<dbReference type="InterPro" id="IPR024340">
    <property type="entry name" value="Sec16_CCD"/>
</dbReference>
<feature type="compositionally biased region" description="Polar residues" evidence="7">
    <location>
        <begin position="191"/>
        <end position="206"/>
    </location>
</feature>
<keyword evidence="6" id="KW-0333">Golgi apparatus</keyword>
<evidence type="ECO:0000256" key="1">
    <source>
        <dbReference type="ARBA" id="ARBA00004240"/>
    </source>
</evidence>
<reference evidence="10" key="1">
    <citation type="journal article" date="2016" name="Nat. Genet.">
        <title>A high-quality carrot genome assembly provides new insights into carotenoid accumulation and asterid genome evolution.</title>
        <authorList>
            <person name="Iorizzo M."/>
            <person name="Ellison S."/>
            <person name="Senalik D."/>
            <person name="Zeng P."/>
            <person name="Satapoomin P."/>
            <person name="Huang J."/>
            <person name="Bowman M."/>
            <person name="Iovene M."/>
            <person name="Sanseverino W."/>
            <person name="Cavagnaro P."/>
            <person name="Yildiz M."/>
            <person name="Macko-Podgorni A."/>
            <person name="Moranska E."/>
            <person name="Grzebelus E."/>
            <person name="Grzebelus D."/>
            <person name="Ashrafi H."/>
            <person name="Zheng Z."/>
            <person name="Cheng S."/>
            <person name="Spooner D."/>
            <person name="Van Deynze A."/>
            <person name="Simon P."/>
        </authorList>
    </citation>
    <scope>NUCLEOTIDE SEQUENCE</scope>
    <source>
        <tissue evidence="10">Leaf</tissue>
    </source>
</reference>
<feature type="region of interest" description="Disordered" evidence="7">
    <location>
        <begin position="191"/>
        <end position="215"/>
    </location>
</feature>
<dbReference type="Pfam" id="PF12931">
    <property type="entry name" value="TPR_Sec16"/>
    <property type="match status" value="1"/>
</dbReference>
<gene>
    <name evidence="10" type="ORF">DCAR_0831703</name>
</gene>
<dbReference type="Gene3D" id="1.25.40.1030">
    <property type="match status" value="1"/>
</dbReference>
<evidence type="ECO:0000256" key="5">
    <source>
        <dbReference type="ARBA" id="ARBA00022892"/>
    </source>
</evidence>
<organism evidence="10 11">
    <name type="scientific">Daucus carota subsp. sativus</name>
    <name type="common">Carrot</name>
    <dbReference type="NCBI Taxonomy" id="79200"/>
    <lineage>
        <taxon>Eukaryota</taxon>
        <taxon>Viridiplantae</taxon>
        <taxon>Streptophyta</taxon>
        <taxon>Embryophyta</taxon>
        <taxon>Tracheophyta</taxon>
        <taxon>Spermatophyta</taxon>
        <taxon>Magnoliopsida</taxon>
        <taxon>eudicotyledons</taxon>
        <taxon>Gunneridae</taxon>
        <taxon>Pentapetalae</taxon>
        <taxon>asterids</taxon>
        <taxon>campanulids</taxon>
        <taxon>Apiales</taxon>
        <taxon>Apiaceae</taxon>
        <taxon>Apioideae</taxon>
        <taxon>Scandiceae</taxon>
        <taxon>Daucinae</taxon>
        <taxon>Daucus</taxon>
        <taxon>Daucus sect. Daucus</taxon>
    </lineage>
</organism>
<keyword evidence="5 6" id="KW-0931">ER-Golgi transport</keyword>
<name>A0AAF1BBU3_DAUCS</name>
<feature type="domain" description="Sec16 central conserved" evidence="9">
    <location>
        <begin position="635"/>
        <end position="758"/>
    </location>
</feature>
<dbReference type="PANTHER" id="PTHR13402:SF6">
    <property type="entry name" value="SECRETORY 16, ISOFORM I"/>
    <property type="match status" value="1"/>
</dbReference>
<evidence type="ECO:0000259" key="8">
    <source>
        <dbReference type="Pfam" id="PF12931"/>
    </source>
</evidence>
<sequence length="1492" mass="161172">MASNPPFVVEDTDEDFFDKLVDDDDDFDVNVASSSSVSRVGDGNLRIGDDLGGENGSGDFDGSIGDDLGGLNGSGGFDRFVKAASLISPGVSVGEFKEVKSGAPVISPVVSAGEFKEEKSSVPVISPVVSVREFKEEKSNVPVISPVVSIGEFKEEKRSVPVSTLLDGSDNVFESDKGLVKSSLDFDDSGSGTKGTVMTLDSTSNPGGKGSSGIKEVQWSDFNSDALQNGGTGLEPYSDIFGEFGGVKTGEIFNSEANVIYGNEEHKSAYTDDNLNYSQYQDDQVNSAEPVYSADGQDMNSTEYWESLYPGWKYDQNTGQWYQVDGYDANTRVEGSFDTTVPSETSEVAYLQQTSQSSVGTVSQSGTIESVTNWNQTSHVGDATEMASNWNQVAQTVSSAESVSNWDQVPSTSNGYPSHMYFDPQYPGWYYDTVTQEWCSLDTYISSTQSATQSENLLNQNGYASTVTSQGINENLGVYGQAGHYGSGGYSNQGQEYNWPGSSTNFNQQDLNMWQPNSATSSYRGYQQLENQYDQKTSVSNHISQQSSYQYEGTVPYGERASQSHNEFSNTLRNQSFVTDENYTQQYNQPQTMKDERMNTSSNYYGNQNVASYTQQQYQSYAPAVGRSSDGRPAHALVSFGFGGKLIILKDNNNTLGNSSYGGQVPSGGSISVLNLMEVVSERPDSSNTRPGVCDYFNSLCRQSIPGPLTGGNVSAKELYRWTDERIANCQSPDIDYRKGEVLRLLLSLLKIALMHYGKLRSAFGTDTVLKGTDAPESAVARLFAAAKGNGSDSSNYGAIAHCLQNLPSEGQMRATAAEVQTLLVSGRKKDALFCAQKGQLWGPALVLAAQLGDQFYVDTVKQMALHQLIPGSPLRTLCLLIAGQPAEVFSVNSTTDGNISNATNVSPLPAQLGANGMLDDWEENLAVITANRTKDDELVLIHLGDCLWKERSEIVAAHICYLVAEANFEPYSDSARLCLVGADHFKFPRTYASPEAIQRTEIYEYSKLLGNSQFLLLPFQPYKLVYAHMLAEVGRVSDSYKYCQAVSKSLKTGRAPEVETWRQLASSLEERIKTHQQGGFSTNLAPAKLVGKLLNLFDSTAHRVVGSLPPPAPLTTAGSVQGNERYNQSLGPRVSASQSTMAMSSLIPSASMEPISEWTADGNRRTMHNRSASEPDFSRTPRQDQNDSSKEASSAQGKASVSGGTSRFGRFGFGSQLLTKILKPRQDKQAKLGETNKFYYDEKLKRWVEDGVDPPAEEAALPPPPTTATFPNGTSDYNLNSALKSEGFRSNGSPEQKSPGPVHSSGIPPIPHTSNQFSSRGRMGVRSRYVDTFNKGGGNQTNMFQSPSVPSAKPKSNANPKFFVPAPVSGQMLEAAADGNQETTSGDLSSISNMVQSAPSSAANMQRFASMDDISNKGTTPGTTNGSHSRRTVSWGGSIGESFSPPSNDDIKPLGEVLGIPPSSFMPNGPALTPSSSNGGSYGDDLHEVEL</sequence>
<evidence type="ECO:0000313" key="10">
    <source>
        <dbReference type="EMBL" id="WOH12203.1"/>
    </source>
</evidence>
<reference evidence="10" key="2">
    <citation type="submission" date="2022-03" db="EMBL/GenBank/DDBJ databases">
        <title>Draft title - Genomic analysis of global carrot germplasm unveils the trajectory of domestication and the origin of high carotenoid orange carrot.</title>
        <authorList>
            <person name="Iorizzo M."/>
            <person name="Ellison S."/>
            <person name="Senalik D."/>
            <person name="Macko-Podgorni A."/>
            <person name="Grzebelus D."/>
            <person name="Bostan H."/>
            <person name="Rolling W."/>
            <person name="Curaba J."/>
            <person name="Simon P."/>
        </authorList>
    </citation>
    <scope>NUCLEOTIDE SEQUENCE</scope>
    <source>
        <tissue evidence="10">Leaf</tissue>
    </source>
</reference>
<dbReference type="GO" id="GO:0007030">
    <property type="term" value="P:Golgi organization"/>
    <property type="evidence" value="ECO:0007669"/>
    <property type="project" value="TreeGrafter"/>
</dbReference>
<evidence type="ECO:0000256" key="6">
    <source>
        <dbReference type="RuleBase" id="RU364101"/>
    </source>
</evidence>
<dbReference type="PANTHER" id="PTHR13402">
    <property type="entry name" value="RGPR-RELATED"/>
    <property type="match status" value="1"/>
</dbReference>
<dbReference type="GO" id="GO:0012507">
    <property type="term" value="C:ER to Golgi transport vesicle membrane"/>
    <property type="evidence" value="ECO:0007669"/>
    <property type="project" value="TreeGrafter"/>
</dbReference>
<evidence type="ECO:0000256" key="2">
    <source>
        <dbReference type="ARBA" id="ARBA00005927"/>
    </source>
</evidence>
<keyword evidence="3 6" id="KW-0813">Transport</keyword>
<dbReference type="GO" id="GO:0015031">
    <property type="term" value="P:protein transport"/>
    <property type="evidence" value="ECO:0007669"/>
    <property type="project" value="UniProtKB-KW"/>
</dbReference>
<dbReference type="GO" id="GO:0070973">
    <property type="term" value="P:protein localization to endoplasmic reticulum exit site"/>
    <property type="evidence" value="ECO:0007669"/>
    <property type="project" value="TreeGrafter"/>
</dbReference>
<accession>A0AAF1BBU3</accession>
<dbReference type="GO" id="GO:0000139">
    <property type="term" value="C:Golgi membrane"/>
    <property type="evidence" value="ECO:0007669"/>
    <property type="project" value="UniProtKB-SubCell"/>
</dbReference>
<dbReference type="CDD" id="cd09233">
    <property type="entry name" value="ACE1-Sec16-like"/>
    <property type="match status" value="1"/>
</dbReference>
<feature type="compositionally biased region" description="Polar residues" evidence="7">
    <location>
        <begin position="1117"/>
        <end position="1141"/>
    </location>
</feature>
<evidence type="ECO:0000256" key="7">
    <source>
        <dbReference type="SAM" id="MobiDB-lite"/>
    </source>
</evidence>
<proteinExistence type="inferred from homology"/>
<feature type="region of interest" description="Disordered" evidence="7">
    <location>
        <begin position="1255"/>
        <end position="1366"/>
    </location>
</feature>
<feature type="compositionally biased region" description="Polar residues" evidence="7">
    <location>
        <begin position="1417"/>
        <end position="1428"/>
    </location>
</feature>
<keyword evidence="11" id="KW-1185">Reference proteome</keyword>
<feature type="region of interest" description="Disordered" evidence="7">
    <location>
        <begin position="1379"/>
        <end position="1492"/>
    </location>
</feature>
<feature type="region of interest" description="Disordered" evidence="7">
    <location>
        <begin position="1162"/>
        <end position="1207"/>
    </location>
</feature>
<evidence type="ECO:0000256" key="3">
    <source>
        <dbReference type="ARBA" id="ARBA00022448"/>
    </source>
</evidence>
<feature type="compositionally biased region" description="Polar residues" evidence="7">
    <location>
        <begin position="1341"/>
        <end position="1360"/>
    </location>
</feature>
<feature type="compositionally biased region" description="Polar residues" evidence="7">
    <location>
        <begin position="1273"/>
        <end position="1297"/>
    </location>
</feature>
<comment type="subcellular location">
    <subcellularLocation>
        <location evidence="1">Endoplasmic reticulum</location>
    </subcellularLocation>
    <subcellularLocation>
        <location evidence="6">Golgi apparatus membrane</location>
    </subcellularLocation>
</comment>
<keyword evidence="6" id="KW-0472">Membrane</keyword>
<evidence type="ECO:0000259" key="9">
    <source>
        <dbReference type="Pfam" id="PF12932"/>
    </source>
</evidence>
<dbReference type="GO" id="GO:0016192">
    <property type="term" value="P:vesicle-mediated transport"/>
    <property type="evidence" value="ECO:0007669"/>
    <property type="project" value="UniProtKB-KW"/>
</dbReference>
<dbReference type="Proteomes" id="UP000077755">
    <property type="component" value="Chromosome 8"/>
</dbReference>
<dbReference type="InterPro" id="IPR024298">
    <property type="entry name" value="Sec16_Sec23-bd"/>
</dbReference>
<feature type="compositionally biased region" description="Basic and acidic residues" evidence="7">
    <location>
        <begin position="1172"/>
        <end position="1191"/>
    </location>
</feature>
<evidence type="ECO:0000256" key="4">
    <source>
        <dbReference type="ARBA" id="ARBA00022824"/>
    </source>
</evidence>
<keyword evidence="6" id="KW-0653">Protein transport</keyword>
<keyword evidence="4 6" id="KW-0256">Endoplasmic reticulum</keyword>
<dbReference type="GO" id="GO:0070971">
    <property type="term" value="C:endoplasmic reticulum exit site"/>
    <property type="evidence" value="ECO:0007669"/>
    <property type="project" value="TreeGrafter"/>
</dbReference>
<feature type="domain" description="Sec16 Sec23-binding" evidence="8">
    <location>
        <begin position="820"/>
        <end position="1080"/>
    </location>
</feature>
<dbReference type="KEGG" id="dcr:108199288"/>
<dbReference type="EMBL" id="CP093350">
    <property type="protein sequence ID" value="WOH12203.1"/>
    <property type="molecule type" value="Genomic_DNA"/>
</dbReference>
<feature type="region of interest" description="Disordered" evidence="7">
    <location>
        <begin position="1107"/>
        <end position="1141"/>
    </location>
</feature>
<protein>
    <recommendedName>
        <fullName evidence="6">Protein transport protein sec16</fullName>
    </recommendedName>
</protein>